<dbReference type="GeneID" id="37021533"/>
<gene>
    <name evidence="1" type="ORF">FA14DRAFT_162765</name>
</gene>
<proteinExistence type="predicted"/>
<name>A0A316V1T8_9BASI</name>
<evidence type="ECO:0000313" key="1">
    <source>
        <dbReference type="EMBL" id="PWN31432.1"/>
    </source>
</evidence>
<protein>
    <submittedName>
        <fullName evidence="1">Uncharacterized protein</fullName>
    </submittedName>
</protein>
<reference evidence="1 2" key="1">
    <citation type="journal article" date="2018" name="Mol. Biol. Evol.">
        <title>Broad Genomic Sampling Reveals a Smut Pathogenic Ancestry of the Fungal Clade Ustilaginomycotina.</title>
        <authorList>
            <person name="Kijpornyongpan T."/>
            <person name="Mondo S.J."/>
            <person name="Barry K."/>
            <person name="Sandor L."/>
            <person name="Lee J."/>
            <person name="Lipzen A."/>
            <person name="Pangilinan J."/>
            <person name="LaButti K."/>
            <person name="Hainaut M."/>
            <person name="Henrissat B."/>
            <person name="Grigoriev I.V."/>
            <person name="Spatafora J.W."/>
            <person name="Aime M.C."/>
        </authorList>
    </citation>
    <scope>NUCLEOTIDE SEQUENCE [LARGE SCALE GENOMIC DNA]</scope>
    <source>
        <strain evidence="1 2">MCA 3882</strain>
    </source>
</reference>
<sequence length="86" mass="9936">MSARRKISQYISCTTLNLFISNCSMKNLRPRKCIPNRLHPPFARHALVACFCKDNVSVTRLILPREAMLDLYVRLDAKCGKLRNSR</sequence>
<evidence type="ECO:0000313" key="2">
    <source>
        <dbReference type="Proteomes" id="UP000245771"/>
    </source>
</evidence>
<accession>A0A316V1T8</accession>
<organism evidence="1 2">
    <name type="scientific">Meira miltonrushii</name>
    <dbReference type="NCBI Taxonomy" id="1280837"/>
    <lineage>
        <taxon>Eukaryota</taxon>
        <taxon>Fungi</taxon>
        <taxon>Dikarya</taxon>
        <taxon>Basidiomycota</taxon>
        <taxon>Ustilaginomycotina</taxon>
        <taxon>Exobasidiomycetes</taxon>
        <taxon>Exobasidiales</taxon>
        <taxon>Brachybasidiaceae</taxon>
        <taxon>Meira</taxon>
    </lineage>
</organism>
<dbReference type="AlphaFoldDB" id="A0A316V1T8"/>
<dbReference type="InParanoid" id="A0A316V1T8"/>
<dbReference type="RefSeq" id="XP_025351734.1">
    <property type="nucleotide sequence ID" value="XM_025499752.1"/>
</dbReference>
<dbReference type="Proteomes" id="UP000245771">
    <property type="component" value="Unassembled WGS sequence"/>
</dbReference>
<keyword evidence="2" id="KW-1185">Reference proteome</keyword>
<dbReference type="EMBL" id="KZ819609">
    <property type="protein sequence ID" value="PWN31432.1"/>
    <property type="molecule type" value="Genomic_DNA"/>
</dbReference>